<keyword evidence="8 11" id="KW-0028">Amino-acid biosynthesis</keyword>
<dbReference type="UniPathway" id="UPA00193"/>
<proteinExistence type="inferred from homology"/>
<evidence type="ECO:0000256" key="3">
    <source>
        <dbReference type="ARBA" id="ARBA00004496"/>
    </source>
</evidence>
<dbReference type="OrthoDB" id="9803846at2"/>
<sequence length="421" mass="45055">MYDPSTTLAGFDPELAAALRGEEGRQEDHAELIASENYASPLVMAVQNSVFTNKYAEGYPGKRYYSGCEHVDVAERLAVERAKALFGCDYANVQPHAGAQANAAVFLALAAPGDTVMGMNLAQGGHLTHGNPSNFSGRHYRIVPYGLDPETGLIDYDEMERIALETRPKLLIGGFSAYSRYKDWARMRAIADEAGAIFWVDMAHVAGLVAAGEYPNPLPHAHVVTSTTHKTLRGPRGGIILAQGQGADFCRKLDSAVFPGIQGGPLMHVIAAKAVAFKEALAPEFKAYQRQVVANARAMAALIQRRGHRIVSGGTDNHMMLLDFSGQPYTGRDADAVLSAAHITANKNAVPDDPRPPFVTSGLRIGTPAVTTRGFGAAECEQLAGWLCDVLDALENGTADAVAAHVRARVAALCRRFPVYG</sequence>
<dbReference type="SUPFAM" id="SSF53383">
    <property type="entry name" value="PLP-dependent transferases"/>
    <property type="match status" value="1"/>
</dbReference>
<dbReference type="AlphaFoldDB" id="N6YWY5"/>
<dbReference type="NCBIfam" id="NF000586">
    <property type="entry name" value="PRK00011.1"/>
    <property type="match status" value="1"/>
</dbReference>
<reference evidence="14 15" key="1">
    <citation type="submission" date="2012-09" db="EMBL/GenBank/DDBJ databases">
        <title>Draft Genome Sequences of 6 Strains from Genus Thauera.</title>
        <authorList>
            <person name="Liu B."/>
            <person name="Shapleigh J.P."/>
            <person name="Frostegard A.H."/>
        </authorList>
    </citation>
    <scope>NUCLEOTIDE SEQUENCE [LARGE SCALE GENOMIC DNA]</scope>
    <source>
        <strain evidence="15">47Lol / DSM 12138</strain>
    </source>
</reference>
<comment type="caution">
    <text evidence="14">The sequence shown here is derived from an EMBL/GenBank/DDBJ whole genome shotgun (WGS) entry which is preliminary data.</text>
</comment>
<evidence type="ECO:0000256" key="4">
    <source>
        <dbReference type="ARBA" id="ARBA00006376"/>
    </source>
</evidence>
<dbReference type="CDD" id="cd00378">
    <property type="entry name" value="SHMT"/>
    <property type="match status" value="1"/>
</dbReference>
<dbReference type="InterPro" id="IPR015421">
    <property type="entry name" value="PyrdxlP-dep_Trfase_major"/>
</dbReference>
<dbReference type="Pfam" id="PF00464">
    <property type="entry name" value="SHMT"/>
    <property type="match status" value="1"/>
</dbReference>
<keyword evidence="9 11" id="KW-0808">Transferase</keyword>
<evidence type="ECO:0000256" key="7">
    <source>
        <dbReference type="ARBA" id="ARBA00022563"/>
    </source>
</evidence>
<dbReference type="GO" id="GO:0035999">
    <property type="term" value="P:tetrahydrofolate interconversion"/>
    <property type="evidence" value="ECO:0007669"/>
    <property type="project" value="UniProtKB-UniRule"/>
</dbReference>
<comment type="function">
    <text evidence="11">Catalyzes the reversible interconversion of serine and glycine with tetrahydrofolate (THF) serving as the one-carbon carrier. This reaction serves as the major source of one-carbon groups required for the biosynthesis of purines, thymidylate, methionine, and other important biomolecules. Also exhibits THF-independent aldolase activity toward beta-hydroxyamino acids, producing glycine and aldehydes, via a retro-aldol mechanism.</text>
</comment>
<dbReference type="FunFam" id="3.40.640.10:FF:000001">
    <property type="entry name" value="Serine hydroxymethyltransferase"/>
    <property type="match status" value="1"/>
</dbReference>
<dbReference type="FunFam" id="3.90.1150.10:FF:000003">
    <property type="entry name" value="Serine hydroxymethyltransferase"/>
    <property type="match status" value="1"/>
</dbReference>
<dbReference type="HAMAP" id="MF_00051">
    <property type="entry name" value="SHMT"/>
    <property type="match status" value="1"/>
</dbReference>
<dbReference type="PIRSF" id="PIRSF000412">
    <property type="entry name" value="SHMT"/>
    <property type="match status" value="1"/>
</dbReference>
<keyword evidence="7 11" id="KW-0554">One-carbon metabolism</keyword>
<dbReference type="EC" id="2.1.2.1" evidence="11"/>
<comment type="similarity">
    <text evidence="4 11">Belongs to the SHMT family.</text>
</comment>
<feature type="site" description="Plays an important role in substrate specificity" evidence="11">
    <location>
        <position position="229"/>
    </location>
</feature>
<comment type="pathway">
    <text evidence="11">Amino-acid biosynthesis; glycine biosynthesis; glycine from L-serine: step 1/1.</text>
</comment>
<dbReference type="InterPro" id="IPR049943">
    <property type="entry name" value="Ser_HO-MeTrfase-like"/>
</dbReference>
<dbReference type="GO" id="GO:0032259">
    <property type="term" value="P:methylation"/>
    <property type="evidence" value="ECO:0007669"/>
    <property type="project" value="UniProtKB-KW"/>
</dbReference>
<dbReference type="GO" id="GO:0005829">
    <property type="term" value="C:cytosol"/>
    <property type="evidence" value="ECO:0007669"/>
    <property type="project" value="TreeGrafter"/>
</dbReference>
<evidence type="ECO:0000256" key="1">
    <source>
        <dbReference type="ARBA" id="ARBA00001528"/>
    </source>
</evidence>
<dbReference type="PROSITE" id="PS00096">
    <property type="entry name" value="SHMT"/>
    <property type="match status" value="1"/>
</dbReference>
<dbReference type="RefSeq" id="WP_004345238.1">
    <property type="nucleotide sequence ID" value="NZ_AMXE01000108.1"/>
</dbReference>
<dbReference type="InterPro" id="IPR019798">
    <property type="entry name" value="Ser_HO-MeTrfase_PLP_BS"/>
</dbReference>
<comment type="catalytic activity">
    <reaction evidence="1 11">
        <text>(6R)-5,10-methylene-5,6,7,8-tetrahydrofolate + glycine + H2O = (6S)-5,6,7,8-tetrahydrofolate + L-serine</text>
        <dbReference type="Rhea" id="RHEA:15481"/>
        <dbReference type="ChEBI" id="CHEBI:15377"/>
        <dbReference type="ChEBI" id="CHEBI:15636"/>
        <dbReference type="ChEBI" id="CHEBI:33384"/>
        <dbReference type="ChEBI" id="CHEBI:57305"/>
        <dbReference type="ChEBI" id="CHEBI:57453"/>
        <dbReference type="EC" id="2.1.2.1"/>
    </reaction>
</comment>
<dbReference type="GO" id="GO:0008168">
    <property type="term" value="F:methyltransferase activity"/>
    <property type="evidence" value="ECO:0007669"/>
    <property type="project" value="UniProtKB-KW"/>
</dbReference>
<evidence type="ECO:0000259" key="13">
    <source>
        <dbReference type="Pfam" id="PF00464"/>
    </source>
</evidence>
<keyword evidence="15" id="KW-1185">Reference proteome</keyword>
<evidence type="ECO:0000256" key="10">
    <source>
        <dbReference type="ARBA" id="ARBA00022898"/>
    </source>
</evidence>
<evidence type="ECO:0000313" key="14">
    <source>
        <dbReference type="EMBL" id="ENO84439.1"/>
    </source>
</evidence>
<evidence type="ECO:0000256" key="9">
    <source>
        <dbReference type="ARBA" id="ARBA00022679"/>
    </source>
</evidence>
<dbReference type="Gene3D" id="3.40.640.10">
    <property type="entry name" value="Type I PLP-dependent aspartate aminotransferase-like (Major domain)"/>
    <property type="match status" value="1"/>
</dbReference>
<evidence type="ECO:0000256" key="6">
    <source>
        <dbReference type="ARBA" id="ARBA00022490"/>
    </source>
</evidence>
<evidence type="ECO:0000256" key="2">
    <source>
        <dbReference type="ARBA" id="ARBA00001933"/>
    </source>
</evidence>
<dbReference type="Gene3D" id="3.90.1150.10">
    <property type="entry name" value="Aspartate Aminotransferase, domain 1"/>
    <property type="match status" value="1"/>
</dbReference>
<feature type="binding site" evidence="11">
    <location>
        <begin position="125"/>
        <end position="127"/>
    </location>
    <ligand>
        <name>(6S)-5,6,7,8-tetrahydrofolate</name>
        <dbReference type="ChEBI" id="CHEBI:57453"/>
    </ligand>
</feature>
<dbReference type="InterPro" id="IPR015424">
    <property type="entry name" value="PyrdxlP-dep_Trfase"/>
</dbReference>
<dbReference type="InterPro" id="IPR015422">
    <property type="entry name" value="PyrdxlP-dep_Trfase_small"/>
</dbReference>
<comment type="caution">
    <text evidence="11">Lacks conserved residue(s) required for the propagation of feature annotation.</text>
</comment>
<feature type="domain" description="Serine hydroxymethyltransferase-like" evidence="13">
    <location>
        <begin position="10"/>
        <end position="386"/>
    </location>
</feature>
<comment type="subcellular location">
    <subcellularLocation>
        <location evidence="3 11">Cytoplasm</location>
    </subcellularLocation>
</comment>
<comment type="subunit">
    <text evidence="5 11">Homodimer.</text>
</comment>
<dbReference type="InterPro" id="IPR039429">
    <property type="entry name" value="SHMT-like_dom"/>
</dbReference>
<keyword evidence="10 11" id="KW-0663">Pyridoxal phosphate</keyword>
<dbReference type="PANTHER" id="PTHR11680:SF50">
    <property type="entry name" value="SERINE HYDROXYMETHYLTRANSFERASE"/>
    <property type="match status" value="1"/>
</dbReference>
<organism evidence="14 15">
    <name type="scientific">Thauera linaloolentis (strain DSM 12138 / JCM 21573 / CCUG 41526 / CIP 105981 / IAM 15112 / NBRC 102519 / 47Lol)</name>
    <dbReference type="NCBI Taxonomy" id="1123367"/>
    <lineage>
        <taxon>Bacteria</taxon>
        <taxon>Pseudomonadati</taxon>
        <taxon>Pseudomonadota</taxon>
        <taxon>Betaproteobacteria</taxon>
        <taxon>Rhodocyclales</taxon>
        <taxon>Zoogloeaceae</taxon>
        <taxon>Thauera</taxon>
    </lineage>
</organism>
<evidence type="ECO:0000256" key="11">
    <source>
        <dbReference type="HAMAP-Rule" id="MF_00051"/>
    </source>
</evidence>
<dbReference type="Proteomes" id="UP000013232">
    <property type="component" value="Unassembled WGS sequence"/>
</dbReference>
<keyword evidence="6 11" id="KW-0963">Cytoplasm</keyword>
<gene>
    <name evidence="11 14" type="primary">glyA</name>
    <name evidence="14" type="ORF">C666_17385</name>
</gene>
<name>N6YWY5_THAL4</name>
<evidence type="ECO:0000256" key="5">
    <source>
        <dbReference type="ARBA" id="ARBA00011738"/>
    </source>
</evidence>
<dbReference type="eggNOG" id="COG0112">
    <property type="taxonomic scope" value="Bacteria"/>
</dbReference>
<protein>
    <recommendedName>
        <fullName evidence="11">Serine hydroxymethyltransferase</fullName>
        <shortName evidence="11">SHMT</shortName>
        <shortName evidence="11">Serine methylase</shortName>
        <ecNumber evidence="11">2.1.2.1</ecNumber>
    </recommendedName>
</protein>
<comment type="cofactor">
    <cofactor evidence="2 11 12">
        <name>pyridoxal 5'-phosphate</name>
        <dbReference type="ChEBI" id="CHEBI:597326"/>
    </cofactor>
</comment>
<evidence type="ECO:0000256" key="8">
    <source>
        <dbReference type="ARBA" id="ARBA00022605"/>
    </source>
</evidence>
<dbReference type="GO" id="GO:0019264">
    <property type="term" value="P:glycine biosynthetic process from serine"/>
    <property type="evidence" value="ECO:0007669"/>
    <property type="project" value="UniProtKB-UniRule"/>
</dbReference>
<dbReference type="GO" id="GO:0004372">
    <property type="term" value="F:glycine hydroxymethyltransferase activity"/>
    <property type="evidence" value="ECO:0007669"/>
    <property type="project" value="UniProtKB-UniRule"/>
</dbReference>
<dbReference type="GO" id="GO:0030170">
    <property type="term" value="F:pyridoxal phosphate binding"/>
    <property type="evidence" value="ECO:0007669"/>
    <property type="project" value="UniProtKB-UniRule"/>
</dbReference>
<dbReference type="UniPathway" id="UPA00288">
    <property type="reaction ID" value="UER01023"/>
</dbReference>
<evidence type="ECO:0000313" key="15">
    <source>
        <dbReference type="Proteomes" id="UP000013232"/>
    </source>
</evidence>
<keyword evidence="14" id="KW-0489">Methyltransferase</keyword>
<dbReference type="EMBL" id="AMXE01000108">
    <property type="protein sequence ID" value="ENO84439.1"/>
    <property type="molecule type" value="Genomic_DNA"/>
</dbReference>
<accession>N6YWY5</accession>
<dbReference type="STRING" id="1123367.GCA_000621305_03417"/>
<feature type="binding site" evidence="11">
    <location>
        <position position="121"/>
    </location>
    <ligand>
        <name>(6S)-5,6,7,8-tetrahydrofolate</name>
        <dbReference type="ChEBI" id="CHEBI:57453"/>
    </ligand>
</feature>
<dbReference type="InterPro" id="IPR001085">
    <property type="entry name" value="Ser_HO-MeTrfase"/>
</dbReference>
<feature type="modified residue" description="N6-(pyridoxal phosphate)lysine" evidence="11 12">
    <location>
        <position position="230"/>
    </location>
</feature>
<comment type="pathway">
    <text evidence="11">One-carbon metabolism; tetrahydrofolate interconversion.</text>
</comment>
<evidence type="ECO:0000256" key="12">
    <source>
        <dbReference type="PIRSR" id="PIRSR000412-50"/>
    </source>
</evidence>
<dbReference type="PANTHER" id="PTHR11680">
    <property type="entry name" value="SERINE HYDROXYMETHYLTRANSFERASE"/>
    <property type="match status" value="1"/>
</dbReference>